<dbReference type="RefSeq" id="WP_012233292.1">
    <property type="nucleotide sequence ID" value="NC_010162.1"/>
</dbReference>
<dbReference type="HOGENOM" id="CLU_675975_0_0_7"/>
<protein>
    <recommendedName>
        <fullName evidence="5">Secreted protein</fullName>
    </recommendedName>
</protein>
<dbReference type="KEGG" id="scl:sce0657"/>
<dbReference type="OrthoDB" id="9822895at2"/>
<reference evidence="3 4" key="1">
    <citation type="journal article" date="2007" name="Nat. Biotechnol.">
        <title>Complete genome sequence of the myxobacterium Sorangium cellulosum.</title>
        <authorList>
            <person name="Schneiker S."/>
            <person name="Perlova O."/>
            <person name="Kaiser O."/>
            <person name="Gerth K."/>
            <person name="Alici A."/>
            <person name="Altmeyer M.O."/>
            <person name="Bartels D."/>
            <person name="Bekel T."/>
            <person name="Beyer S."/>
            <person name="Bode E."/>
            <person name="Bode H.B."/>
            <person name="Bolten C.J."/>
            <person name="Choudhuri J.V."/>
            <person name="Doss S."/>
            <person name="Elnakady Y.A."/>
            <person name="Frank B."/>
            <person name="Gaigalat L."/>
            <person name="Goesmann A."/>
            <person name="Groeger C."/>
            <person name="Gross F."/>
            <person name="Jelsbak L."/>
            <person name="Jelsbak L."/>
            <person name="Kalinowski J."/>
            <person name="Kegler C."/>
            <person name="Knauber T."/>
            <person name="Konietzny S."/>
            <person name="Kopp M."/>
            <person name="Krause L."/>
            <person name="Krug D."/>
            <person name="Linke B."/>
            <person name="Mahmud T."/>
            <person name="Martinez-Arias R."/>
            <person name="McHardy A.C."/>
            <person name="Merai M."/>
            <person name="Meyer F."/>
            <person name="Mormann S."/>
            <person name="Munoz-Dorado J."/>
            <person name="Perez J."/>
            <person name="Pradella S."/>
            <person name="Rachid S."/>
            <person name="Raddatz G."/>
            <person name="Rosenau F."/>
            <person name="Rueckert C."/>
            <person name="Sasse F."/>
            <person name="Scharfe M."/>
            <person name="Schuster S.C."/>
            <person name="Suen G."/>
            <person name="Treuner-Lange A."/>
            <person name="Velicer G.J."/>
            <person name="Vorholter F.-J."/>
            <person name="Weissman K.J."/>
            <person name="Welch R.D."/>
            <person name="Wenzel S.C."/>
            <person name="Whitworth D.E."/>
            <person name="Wilhelm S."/>
            <person name="Wittmann C."/>
            <person name="Bloecker H."/>
            <person name="Puehler A."/>
            <person name="Mueller R."/>
        </authorList>
    </citation>
    <scope>NUCLEOTIDE SEQUENCE [LARGE SCALE GENOMIC DNA]</scope>
    <source>
        <strain evidence="4">So ce56</strain>
    </source>
</reference>
<feature type="region of interest" description="Disordered" evidence="1">
    <location>
        <begin position="36"/>
        <end position="109"/>
    </location>
</feature>
<accession>A9EN35</accession>
<feature type="compositionally biased region" description="Gly residues" evidence="1">
    <location>
        <begin position="36"/>
        <end position="98"/>
    </location>
</feature>
<dbReference type="BioCyc" id="SCEL448385:SCE_RS03445-MONOMER"/>
<evidence type="ECO:0000256" key="2">
    <source>
        <dbReference type="SAM" id="SignalP"/>
    </source>
</evidence>
<proteinExistence type="predicted"/>
<keyword evidence="2" id="KW-0732">Signal</keyword>
<dbReference type="STRING" id="448385.sce0657"/>
<evidence type="ECO:0008006" key="5">
    <source>
        <dbReference type="Google" id="ProtNLM"/>
    </source>
</evidence>
<keyword evidence="4" id="KW-1185">Reference proteome</keyword>
<dbReference type="Proteomes" id="UP000002139">
    <property type="component" value="Chromosome"/>
</dbReference>
<evidence type="ECO:0000313" key="4">
    <source>
        <dbReference type="Proteomes" id="UP000002139"/>
    </source>
</evidence>
<dbReference type="PROSITE" id="PS51257">
    <property type="entry name" value="PROKAR_LIPOPROTEIN"/>
    <property type="match status" value="1"/>
</dbReference>
<feature type="chain" id="PRO_5002734737" description="Secreted protein" evidence="2">
    <location>
        <begin position="21"/>
        <end position="407"/>
    </location>
</feature>
<gene>
    <name evidence="3" type="ordered locus">sce0657</name>
</gene>
<sequence length="407" mass="40657">MRQRLFAISLVMLGAAALPAGFLAVACSPAERSFGDGDGGGGTGGASPTGSGGASPAGSGGASPAGSGGASPAGSGTGGGVSAGEGGGGGTGAAGGGDTQPLPPEVVATGLDDPYSIAVDDQSVFILSTSTLLRCPLAGCPAPVVLADGLGPPANAVIATPYLIGVDPNFVHWLSSPNDGGSRRYYRCPAAGCVFKTPVEVWESVASNLNQIHVSDDGVARISDKFDVLECDNGQCERIRCVSADGIRSFVMDGTTVYWAHPTDPGGVYFCDPGNADGAIQLHAEHGVVMAIHDGIHYVMNAAKSTIFACKKTGCGGSPTTFVEGEPSLTSMAVGPTGVYWTALGTGMSADGVVKMCPLDGCGGGPRVIASNQARPTSVRLRNGFVYWSNRGLSGSPMSGEIVRAGL</sequence>
<evidence type="ECO:0000256" key="1">
    <source>
        <dbReference type="SAM" id="MobiDB-lite"/>
    </source>
</evidence>
<dbReference type="EMBL" id="AM746676">
    <property type="protein sequence ID" value="CAN90814.1"/>
    <property type="molecule type" value="Genomic_DNA"/>
</dbReference>
<dbReference type="SUPFAM" id="SSF101898">
    <property type="entry name" value="NHL repeat"/>
    <property type="match status" value="1"/>
</dbReference>
<organism evidence="3 4">
    <name type="scientific">Sorangium cellulosum (strain So ce56)</name>
    <name type="common">Polyangium cellulosum (strain So ce56)</name>
    <dbReference type="NCBI Taxonomy" id="448385"/>
    <lineage>
        <taxon>Bacteria</taxon>
        <taxon>Pseudomonadati</taxon>
        <taxon>Myxococcota</taxon>
        <taxon>Polyangia</taxon>
        <taxon>Polyangiales</taxon>
        <taxon>Polyangiaceae</taxon>
        <taxon>Sorangium</taxon>
    </lineage>
</organism>
<dbReference type="AlphaFoldDB" id="A9EN35"/>
<feature type="signal peptide" evidence="2">
    <location>
        <begin position="1"/>
        <end position="20"/>
    </location>
</feature>
<evidence type="ECO:0000313" key="3">
    <source>
        <dbReference type="EMBL" id="CAN90814.1"/>
    </source>
</evidence>
<name>A9EN35_SORC5</name>